<sequence length="389" mass="42041">MKPALEGLLIVDLTRVLAGPFCTMLLADHGARVIKVEQPGKGDDARAYGPWFGSKSAYFSSLNRGKQSIALDLKKAEDRQIFEDLLEHADVLTENFRPGTMEKLGYGWDTLHARYPRLIYGAASGFGHTGSSSQRRAYDMIVQGMGGIMSVTGEPGRTPVRVGVSIGDISAGLFLTCGLLMALLKRQHSGHGAKVDIAMFDCQLALMEYFIGRYFATGEVTGPVGSYRPAIAPPFGVYQALDGGLIIAAGNDKLFAVLCEAIERPDMLLDPRFASAEARKDNEALLAQTLNAALAAKPVSAWTEHFAAAGLPAGPINRVDQAVAHPQVAERNMLIDVDDPQVGRYRLVGSPIKISDAPDPRQRRAAPALDQDREAILKELSRSIREVKA</sequence>
<dbReference type="RefSeq" id="WP_123566770.1">
    <property type="nucleotide sequence ID" value="NZ_MOAM01000024.1"/>
</dbReference>
<dbReference type="InterPro" id="IPR003673">
    <property type="entry name" value="CoA-Trfase_fam_III"/>
</dbReference>
<dbReference type="AlphaFoldDB" id="A0A423DGT7"/>
<evidence type="ECO:0000313" key="2">
    <source>
        <dbReference type="EMBL" id="ROL70758.1"/>
    </source>
</evidence>
<keyword evidence="3" id="KW-1185">Reference proteome</keyword>
<dbReference type="Pfam" id="PF02515">
    <property type="entry name" value="CoA_transf_3"/>
    <property type="match status" value="1"/>
</dbReference>
<dbReference type="PANTHER" id="PTHR48207">
    <property type="entry name" value="SUCCINATE--HYDROXYMETHYLGLUTARATE COA-TRANSFERASE"/>
    <property type="match status" value="1"/>
</dbReference>
<dbReference type="EMBL" id="MOAM01000024">
    <property type="protein sequence ID" value="ROL70758.1"/>
    <property type="molecule type" value="Genomic_DNA"/>
</dbReference>
<reference evidence="2 3" key="1">
    <citation type="submission" date="2016-10" db="EMBL/GenBank/DDBJ databases">
        <title>Comparative genome analysis of multiple Pseudomonas spp. focuses on biocontrol and plant growth promoting traits.</title>
        <authorList>
            <person name="Tao X.-Y."/>
            <person name="Taylor C.G."/>
        </authorList>
    </citation>
    <scope>NUCLEOTIDE SEQUENCE [LARGE SCALE GENOMIC DNA]</scope>
    <source>
        <strain evidence="2 3">15D11</strain>
    </source>
</reference>
<keyword evidence="1" id="KW-0808">Transferase</keyword>
<comment type="caution">
    <text evidence="2">The sequence shown here is derived from an EMBL/GenBank/DDBJ whole genome shotgun (WGS) entry which is preliminary data.</text>
</comment>
<dbReference type="Proteomes" id="UP000285286">
    <property type="component" value="Unassembled WGS sequence"/>
</dbReference>
<dbReference type="GO" id="GO:0008410">
    <property type="term" value="F:CoA-transferase activity"/>
    <property type="evidence" value="ECO:0007669"/>
    <property type="project" value="TreeGrafter"/>
</dbReference>
<dbReference type="SUPFAM" id="SSF89796">
    <property type="entry name" value="CoA-transferase family III (CaiB/BaiF)"/>
    <property type="match status" value="1"/>
</dbReference>
<proteinExistence type="predicted"/>
<accession>A0A423DGT7</accession>
<dbReference type="InterPro" id="IPR050483">
    <property type="entry name" value="CoA-transferase_III_domain"/>
</dbReference>
<dbReference type="PANTHER" id="PTHR48207:SF3">
    <property type="entry name" value="SUCCINATE--HYDROXYMETHYLGLUTARATE COA-TRANSFERASE"/>
    <property type="match status" value="1"/>
</dbReference>
<dbReference type="Gene3D" id="3.30.1540.10">
    <property type="entry name" value="formyl-coa transferase, domain 3"/>
    <property type="match status" value="1"/>
</dbReference>
<protein>
    <submittedName>
        <fullName evidence="2">Carnitine dehydratase</fullName>
    </submittedName>
</protein>
<dbReference type="Gene3D" id="3.40.50.10540">
    <property type="entry name" value="Crotonobetainyl-coa:carnitine coa-transferase, domain 1"/>
    <property type="match status" value="1"/>
</dbReference>
<evidence type="ECO:0000256" key="1">
    <source>
        <dbReference type="ARBA" id="ARBA00022679"/>
    </source>
</evidence>
<dbReference type="InterPro" id="IPR044855">
    <property type="entry name" value="CoA-Trfase_III_dom3_sf"/>
</dbReference>
<gene>
    <name evidence="2" type="ORF">BHU25_17010</name>
</gene>
<organism evidence="2 3">
    <name type="scientific">Pseudomonas vranovensis</name>
    <dbReference type="NCBI Taxonomy" id="321661"/>
    <lineage>
        <taxon>Bacteria</taxon>
        <taxon>Pseudomonadati</taxon>
        <taxon>Pseudomonadota</taxon>
        <taxon>Gammaproteobacteria</taxon>
        <taxon>Pseudomonadales</taxon>
        <taxon>Pseudomonadaceae</taxon>
        <taxon>Pseudomonas</taxon>
    </lineage>
</organism>
<evidence type="ECO:0000313" key="3">
    <source>
        <dbReference type="Proteomes" id="UP000285286"/>
    </source>
</evidence>
<name>A0A423DGT7_9PSED</name>
<dbReference type="InterPro" id="IPR023606">
    <property type="entry name" value="CoA-Trfase_III_dom_1_sf"/>
</dbReference>